<keyword evidence="7" id="KW-1185">Reference proteome</keyword>
<evidence type="ECO:0000256" key="2">
    <source>
        <dbReference type="ARBA" id="ARBA00022768"/>
    </source>
</evidence>
<sequence>MITTQLSPQVLAAAAPLRALRQTTRRIPAPCICCCVPSSLKDVLPQQHKEYGMGFRQTGILARARQCEYGKLQASRMATVLRAAEANEVQTDPKKGPPNAMALVKKLRERTANSIGLCKQALQASNWDEEAAVAYLRKSGIAQAAKTAHRKACEGLVSVFGSVQENSWTAVALNCETDFVQRTPQFVAFSQALAEHFAHLSAHSADTPDLEQLRSSEASESLSSSVCGGSGGPGGSVGELLMELAAKFGEKVDVTAATHFQGNLNSCVNAYVHGEVAPGVGRAAAVVELCWAVEGVPAAAQNETLRDRLFKFAKLLAMQAVATQAKYLSADSIPASLPEKEHAAAAEPAAKSANEAATPEAKAAMPSNVSQLLQHCLQDQGFLTQEFLMMAQARKCVLAETAAAPNATGDGNDGPLTVADAVQLVAKKLGCSLSVVRMQLVTVRGE</sequence>
<dbReference type="CDD" id="cd14275">
    <property type="entry name" value="UBA_EF-Ts"/>
    <property type="match status" value="1"/>
</dbReference>
<feature type="domain" description="Translation elongation factor EFTs/EF1B dimerisation" evidence="5">
    <location>
        <begin position="171"/>
        <end position="389"/>
    </location>
</feature>
<dbReference type="OrthoDB" id="277235at2759"/>
<dbReference type="InterPro" id="IPR009060">
    <property type="entry name" value="UBA-like_sf"/>
</dbReference>
<dbReference type="GO" id="GO:0005739">
    <property type="term" value="C:mitochondrion"/>
    <property type="evidence" value="ECO:0007669"/>
    <property type="project" value="UniProtKB-SubCell"/>
</dbReference>
<dbReference type="Proteomes" id="UP000030747">
    <property type="component" value="Unassembled WGS sequence"/>
</dbReference>
<protein>
    <recommendedName>
        <fullName evidence="4">Elongation factor Ts, mitochondrial</fullName>
        <shortName evidence="4">EF-Ts</shortName>
        <shortName evidence="4">EF-TsMt</shortName>
    </recommendedName>
</protein>
<dbReference type="VEuPathDB" id="ToxoDB:ETH_00028485"/>
<comment type="similarity">
    <text evidence="1 4">Belongs to the EF-Ts family.</text>
</comment>
<dbReference type="HAMAP" id="MF_00050">
    <property type="entry name" value="EF_Ts"/>
    <property type="match status" value="1"/>
</dbReference>
<dbReference type="SUPFAM" id="SSF54713">
    <property type="entry name" value="Elongation factor Ts (EF-Ts), dimerisation domain"/>
    <property type="match status" value="2"/>
</dbReference>
<keyword evidence="3 4" id="KW-0648">Protein biosynthesis</keyword>
<accession>U6KZQ9</accession>
<dbReference type="EMBL" id="HG675673">
    <property type="protein sequence ID" value="CDJ41834.1"/>
    <property type="molecule type" value="Genomic_DNA"/>
</dbReference>
<dbReference type="RefSeq" id="XP_013232584.1">
    <property type="nucleotide sequence ID" value="XM_013377130.1"/>
</dbReference>
<dbReference type="NCBIfam" id="TIGR00116">
    <property type="entry name" value="tsf"/>
    <property type="match status" value="1"/>
</dbReference>
<dbReference type="AlphaFoldDB" id="U6KZQ9"/>
<organism evidence="6 7">
    <name type="scientific">Eimeria tenella</name>
    <name type="common">Coccidian parasite</name>
    <dbReference type="NCBI Taxonomy" id="5802"/>
    <lineage>
        <taxon>Eukaryota</taxon>
        <taxon>Sar</taxon>
        <taxon>Alveolata</taxon>
        <taxon>Apicomplexa</taxon>
        <taxon>Conoidasida</taxon>
        <taxon>Coccidia</taxon>
        <taxon>Eucoccidiorida</taxon>
        <taxon>Eimeriorina</taxon>
        <taxon>Eimeriidae</taxon>
        <taxon>Eimeria</taxon>
    </lineage>
</organism>
<proteinExistence type="inferred from homology"/>
<reference evidence="6" key="1">
    <citation type="submission" date="2013-10" db="EMBL/GenBank/DDBJ databases">
        <title>Genomic analysis of the causative agents of coccidiosis in chickens.</title>
        <authorList>
            <person name="Reid A.J."/>
            <person name="Blake D."/>
            <person name="Billington K."/>
            <person name="Browne H."/>
            <person name="Dunn M."/>
            <person name="Hung S."/>
            <person name="Kawahara F."/>
            <person name="Miranda-Saavedra D."/>
            <person name="Mourier T."/>
            <person name="Nagra H."/>
            <person name="Otto T.D."/>
            <person name="Rawlings N."/>
            <person name="Sanchez A."/>
            <person name="Sanders M."/>
            <person name="Subramaniam C."/>
            <person name="Tay Y."/>
            <person name="Dear P."/>
            <person name="Doerig C."/>
            <person name="Gruber A."/>
            <person name="Parkinson J."/>
            <person name="Shirley M."/>
            <person name="Wan K.L."/>
            <person name="Berriman M."/>
            <person name="Tomley F."/>
            <person name="Pain A."/>
        </authorList>
    </citation>
    <scope>NUCLEOTIDE SEQUENCE [LARGE SCALE GENOMIC DNA]</scope>
    <source>
        <strain evidence="6">Houghton</strain>
    </source>
</reference>
<evidence type="ECO:0000313" key="7">
    <source>
        <dbReference type="Proteomes" id="UP000030747"/>
    </source>
</evidence>
<dbReference type="PANTHER" id="PTHR11741">
    <property type="entry name" value="ELONGATION FACTOR TS"/>
    <property type="match status" value="1"/>
</dbReference>
<evidence type="ECO:0000256" key="3">
    <source>
        <dbReference type="ARBA" id="ARBA00022917"/>
    </source>
</evidence>
<gene>
    <name evidence="6" type="ORF">ETH_00028485</name>
</gene>
<dbReference type="SUPFAM" id="SSF46934">
    <property type="entry name" value="UBA-like"/>
    <property type="match status" value="1"/>
</dbReference>
<dbReference type="VEuPathDB" id="ToxoDB:ETH2_0313700"/>
<name>U6KZQ9_EIMTE</name>
<dbReference type="GO" id="GO:0070125">
    <property type="term" value="P:mitochondrial translational elongation"/>
    <property type="evidence" value="ECO:0007669"/>
    <property type="project" value="TreeGrafter"/>
</dbReference>
<dbReference type="Gene3D" id="1.10.8.10">
    <property type="entry name" value="DNA helicase RuvA subunit, C-terminal domain"/>
    <property type="match status" value="1"/>
</dbReference>
<keyword evidence="4" id="KW-0496">Mitochondrion</keyword>
<comment type="function">
    <text evidence="4">Associates with the EF-Tu.GDP complex and induces the exchange of GDP to GTP. It remains bound to the aminoacyl-tRNA.EF-Tu.GTP complex up to the GTP hydrolysis stage on the ribosome.</text>
</comment>
<dbReference type="Gene3D" id="3.30.479.20">
    <property type="entry name" value="Elongation factor Ts, dimerisation domain"/>
    <property type="match status" value="2"/>
</dbReference>
<dbReference type="GeneID" id="25254790"/>
<dbReference type="Gene3D" id="1.10.286.20">
    <property type="match status" value="1"/>
</dbReference>
<evidence type="ECO:0000256" key="1">
    <source>
        <dbReference type="ARBA" id="ARBA00005532"/>
    </source>
</evidence>
<reference evidence="6" key="2">
    <citation type="submission" date="2013-10" db="EMBL/GenBank/DDBJ databases">
        <authorList>
            <person name="Aslett M."/>
        </authorList>
    </citation>
    <scope>NUCLEOTIDE SEQUENCE [LARGE SCALE GENOMIC DNA]</scope>
    <source>
        <strain evidence="6">Houghton</strain>
    </source>
</reference>
<dbReference type="InterPro" id="IPR014039">
    <property type="entry name" value="Transl_elong_EFTs/EF1B_dimer"/>
</dbReference>
<dbReference type="InterPro" id="IPR036402">
    <property type="entry name" value="EF-Ts_dimer_sf"/>
</dbReference>
<dbReference type="Pfam" id="PF00889">
    <property type="entry name" value="EF_TS"/>
    <property type="match status" value="1"/>
</dbReference>
<dbReference type="GO" id="GO:0003746">
    <property type="term" value="F:translation elongation factor activity"/>
    <property type="evidence" value="ECO:0007669"/>
    <property type="project" value="UniProtKB-UniRule"/>
</dbReference>
<dbReference type="FunFam" id="1.10.8.10:FF:000001">
    <property type="entry name" value="Elongation factor Ts"/>
    <property type="match status" value="1"/>
</dbReference>
<keyword evidence="2 4" id="KW-0251">Elongation factor</keyword>
<dbReference type="InterPro" id="IPR001816">
    <property type="entry name" value="Transl_elong_EFTs/EF1B"/>
</dbReference>
<evidence type="ECO:0000256" key="4">
    <source>
        <dbReference type="HAMAP-Rule" id="MF_03135"/>
    </source>
</evidence>
<evidence type="ECO:0000313" key="6">
    <source>
        <dbReference type="EMBL" id="CDJ41834.1"/>
    </source>
</evidence>
<evidence type="ECO:0000259" key="5">
    <source>
        <dbReference type="Pfam" id="PF00889"/>
    </source>
</evidence>
<comment type="subcellular location">
    <subcellularLocation>
        <location evidence="4">Mitochondrion</location>
    </subcellularLocation>
</comment>
<dbReference type="PANTHER" id="PTHR11741:SF0">
    <property type="entry name" value="ELONGATION FACTOR TS, MITOCHONDRIAL"/>
    <property type="match status" value="1"/>
</dbReference>